<feature type="domain" description="Aminopeptidase N-like N-terminal" evidence="14">
    <location>
        <begin position="43"/>
        <end position="221"/>
    </location>
</feature>
<dbReference type="PANTHER" id="PTHR11533">
    <property type="entry name" value="PROTEASE M1 ZINC METALLOPROTEASE"/>
    <property type="match status" value="1"/>
</dbReference>
<comment type="cofactor">
    <cofactor evidence="2">
        <name>Zn(2+)</name>
        <dbReference type="ChEBI" id="CHEBI:29105"/>
    </cofactor>
</comment>
<feature type="compositionally biased region" description="Basic residues" evidence="12">
    <location>
        <begin position="690"/>
        <end position="708"/>
    </location>
</feature>
<dbReference type="Pfam" id="PF01433">
    <property type="entry name" value="Peptidase_M1"/>
    <property type="match status" value="1"/>
</dbReference>
<evidence type="ECO:0000256" key="6">
    <source>
        <dbReference type="ARBA" id="ARBA00022438"/>
    </source>
</evidence>
<keyword evidence="11" id="KW-0482">Metalloprotease</keyword>
<dbReference type="SUPFAM" id="SSF63737">
    <property type="entry name" value="Leukotriene A4 hydrolase N-terminal domain"/>
    <property type="match status" value="1"/>
</dbReference>
<evidence type="ECO:0000259" key="14">
    <source>
        <dbReference type="Pfam" id="PF17900"/>
    </source>
</evidence>
<dbReference type="RefSeq" id="WP_272094973.1">
    <property type="nucleotide sequence ID" value="NZ_JAQNDK010000001.1"/>
</dbReference>
<dbReference type="InterPro" id="IPR050344">
    <property type="entry name" value="Peptidase_M1_aminopeptidases"/>
</dbReference>
<name>A0ABT5BXD5_9BACT</name>
<keyword evidence="10" id="KW-0862">Zinc</keyword>
<evidence type="ECO:0000256" key="3">
    <source>
        <dbReference type="ARBA" id="ARBA00010136"/>
    </source>
</evidence>
<gene>
    <name evidence="15" type="ORF">POL72_10650</name>
</gene>
<evidence type="ECO:0000256" key="8">
    <source>
        <dbReference type="ARBA" id="ARBA00022723"/>
    </source>
</evidence>
<feature type="compositionally biased region" description="Basic and acidic residues" evidence="12">
    <location>
        <begin position="370"/>
        <end position="379"/>
    </location>
</feature>
<dbReference type="PANTHER" id="PTHR11533:SF174">
    <property type="entry name" value="PUROMYCIN-SENSITIVE AMINOPEPTIDASE-RELATED"/>
    <property type="match status" value="1"/>
</dbReference>
<keyword evidence="16" id="KW-1185">Reference proteome</keyword>
<dbReference type="InterPro" id="IPR027268">
    <property type="entry name" value="Peptidase_M4/M1_CTD_sf"/>
</dbReference>
<dbReference type="GO" id="GO:0004177">
    <property type="term" value="F:aminopeptidase activity"/>
    <property type="evidence" value="ECO:0007669"/>
    <property type="project" value="UniProtKB-KW"/>
</dbReference>
<dbReference type="PRINTS" id="PR00756">
    <property type="entry name" value="ALADIPTASE"/>
</dbReference>
<feature type="domain" description="Peptidase M1 membrane alanine aminopeptidase" evidence="13">
    <location>
        <begin position="268"/>
        <end position="441"/>
    </location>
</feature>
<dbReference type="Gene3D" id="1.10.390.10">
    <property type="entry name" value="Neutral Protease Domain 2"/>
    <property type="match status" value="1"/>
</dbReference>
<comment type="catalytic activity">
    <reaction evidence="1">
        <text>Release of an N-terminal amino acid, Xaa-|-Yaa- from a peptide, amide or arylamide. Xaa is preferably Ala, but may be most amino acids including Pro (slow action). When a terminal hydrophobic residue is followed by a prolyl residue, the two may be released as an intact Xaa-Pro dipeptide.</text>
        <dbReference type="EC" id="3.4.11.2"/>
    </reaction>
</comment>
<feature type="compositionally biased region" description="Low complexity" evidence="12">
    <location>
        <begin position="660"/>
        <end position="689"/>
    </location>
</feature>
<dbReference type="Proteomes" id="UP001217485">
    <property type="component" value="Unassembled WGS sequence"/>
</dbReference>
<feature type="compositionally biased region" description="Low complexity" evidence="12">
    <location>
        <begin position="615"/>
        <end position="653"/>
    </location>
</feature>
<evidence type="ECO:0000259" key="13">
    <source>
        <dbReference type="Pfam" id="PF01433"/>
    </source>
</evidence>
<proteinExistence type="inferred from homology"/>
<feature type="region of interest" description="Disordered" evidence="12">
    <location>
        <begin position="591"/>
        <end position="797"/>
    </location>
</feature>
<dbReference type="PROSITE" id="PS51257">
    <property type="entry name" value="PROKAR_LIPOPROTEIN"/>
    <property type="match status" value="1"/>
</dbReference>
<dbReference type="InterPro" id="IPR042097">
    <property type="entry name" value="Aminopeptidase_N-like_N_sf"/>
</dbReference>
<evidence type="ECO:0000313" key="16">
    <source>
        <dbReference type="Proteomes" id="UP001217485"/>
    </source>
</evidence>
<feature type="compositionally biased region" description="Low complexity" evidence="12">
    <location>
        <begin position="709"/>
        <end position="727"/>
    </location>
</feature>
<keyword evidence="8" id="KW-0479">Metal-binding</keyword>
<evidence type="ECO:0000256" key="9">
    <source>
        <dbReference type="ARBA" id="ARBA00022801"/>
    </source>
</evidence>
<keyword evidence="7" id="KW-0645">Protease</keyword>
<sequence length="797" mass="85646">MHCTLQKHRPGAFRVACLLLGSLAAACSDEGPAPLQGSAFDVERYDLQGEFDWERSRLVATLGLTLSLTGDGPRTVVLDSAVTEVKEVRRKGGGALPHALDPQRQELAIDLSSEPEAMSGAPIALEIDYEALSGDALRAVPARMGDPVAVRAVYTVSEPLGASRWMPCHNAPSDRAIFSIAMRVDGSEAMIANGDLVGDEDLGAPGHLVRYETAYPLPTYLMAFAISDFEVERGTKGDLPIAVWHRRGLPGDHGGMVDELARAIGRYEELLVPYPFEKYALVLLPDFSVGGVEHASITFQREERSTQPALSSDLLLTTHELAHQWFGDLVTVETWDDLWIKEGMATLLEQEAVRVYTDESGAGTLNGDELGPHDGDAVRDPSLAPGEKYTSGPYGRAAWLLTQIRSLAGEEAFWSALRGVLEERRFGTIGTDDFLDAFAPALGPEAAARARRAVVAKALPWLTVDPAPSGGAFVTVHDPEGALVAPLELAWVAGDGPTRVQTLTPGERVEVAPARPGELLVVDPQDRHPEWAFLSTEHDLEAYAATLAPRRVPADPEGVSCFLDVGGAHQLAALQDGLPKGLAPEELEAFVEGLDGERPGRSRSPRRATPRARRASTPTSAARGRACSPASSLERRTATASTTSQATRRAAPSCPLKSCSPRTGPRSRPGSPRAASPTRGSSTCPSSSCRPRRRSARGAGSRRWRARCARACSRSGTSRRTWTGSTRLPSRSFVPSSPACSARPMCPMSSPRISAPWWPPPRPRRPATRARWTASLGCSARPRPARPTPPPSARRSR</sequence>
<dbReference type="Pfam" id="PF17900">
    <property type="entry name" value="Peptidase_M1_N"/>
    <property type="match status" value="1"/>
</dbReference>
<evidence type="ECO:0000256" key="4">
    <source>
        <dbReference type="ARBA" id="ARBA00012564"/>
    </source>
</evidence>
<evidence type="ECO:0000313" key="15">
    <source>
        <dbReference type="EMBL" id="MDC0678194.1"/>
    </source>
</evidence>
<evidence type="ECO:0000256" key="5">
    <source>
        <dbReference type="ARBA" id="ARBA00015611"/>
    </source>
</evidence>
<feature type="compositionally biased region" description="Low complexity" evidence="12">
    <location>
        <begin position="769"/>
        <end position="782"/>
    </location>
</feature>
<accession>A0ABT5BXD5</accession>
<dbReference type="Gene3D" id="2.60.40.1730">
    <property type="entry name" value="tricorn interacting facor f3 domain"/>
    <property type="match status" value="1"/>
</dbReference>
<dbReference type="EC" id="3.4.11.2" evidence="4"/>
<dbReference type="InterPro" id="IPR001930">
    <property type="entry name" value="Peptidase_M1"/>
</dbReference>
<feature type="compositionally biased region" description="Pro residues" evidence="12">
    <location>
        <begin position="785"/>
        <end position="797"/>
    </location>
</feature>
<protein>
    <recommendedName>
        <fullName evidence="5">Aminopeptidase N</fullName>
        <ecNumber evidence="4">3.4.11.2</ecNumber>
    </recommendedName>
</protein>
<organism evidence="15 16">
    <name type="scientific">Sorangium atrum</name>
    <dbReference type="NCBI Taxonomy" id="2995308"/>
    <lineage>
        <taxon>Bacteria</taxon>
        <taxon>Pseudomonadati</taxon>
        <taxon>Myxococcota</taxon>
        <taxon>Polyangia</taxon>
        <taxon>Polyangiales</taxon>
        <taxon>Polyangiaceae</taxon>
        <taxon>Sorangium</taxon>
    </lineage>
</organism>
<feature type="compositionally biased region" description="Basic residues" evidence="12">
    <location>
        <begin position="601"/>
        <end position="614"/>
    </location>
</feature>
<dbReference type="EMBL" id="JAQNDK010000001">
    <property type="protein sequence ID" value="MDC0678194.1"/>
    <property type="molecule type" value="Genomic_DNA"/>
</dbReference>
<keyword evidence="9" id="KW-0378">Hydrolase</keyword>
<comment type="caution">
    <text evidence="15">The sequence shown here is derived from an EMBL/GenBank/DDBJ whole genome shotgun (WGS) entry which is preliminary data.</text>
</comment>
<evidence type="ECO:0000256" key="11">
    <source>
        <dbReference type="ARBA" id="ARBA00023049"/>
    </source>
</evidence>
<feature type="region of interest" description="Disordered" evidence="12">
    <location>
        <begin position="363"/>
        <end position="387"/>
    </location>
</feature>
<dbReference type="InterPro" id="IPR045357">
    <property type="entry name" value="Aminopeptidase_N-like_N"/>
</dbReference>
<evidence type="ECO:0000256" key="10">
    <source>
        <dbReference type="ARBA" id="ARBA00022833"/>
    </source>
</evidence>
<evidence type="ECO:0000256" key="2">
    <source>
        <dbReference type="ARBA" id="ARBA00001947"/>
    </source>
</evidence>
<dbReference type="InterPro" id="IPR014782">
    <property type="entry name" value="Peptidase_M1_dom"/>
</dbReference>
<comment type="similarity">
    <text evidence="3">Belongs to the peptidase M1 family.</text>
</comment>
<evidence type="ECO:0000256" key="7">
    <source>
        <dbReference type="ARBA" id="ARBA00022670"/>
    </source>
</evidence>
<evidence type="ECO:0000256" key="12">
    <source>
        <dbReference type="SAM" id="MobiDB-lite"/>
    </source>
</evidence>
<evidence type="ECO:0000256" key="1">
    <source>
        <dbReference type="ARBA" id="ARBA00000098"/>
    </source>
</evidence>
<dbReference type="SUPFAM" id="SSF55486">
    <property type="entry name" value="Metalloproteases ('zincins'), catalytic domain"/>
    <property type="match status" value="1"/>
</dbReference>
<reference evidence="15 16" key="1">
    <citation type="submission" date="2023-01" db="EMBL/GenBank/DDBJ databases">
        <title>Minimal conservation of predation-associated metabolite biosynthetic gene clusters underscores biosynthetic potential of Myxococcota including descriptions for ten novel species: Archangium lansinium sp. nov., Myxococcus landrumus sp. nov., Nannocystis bai.</title>
        <authorList>
            <person name="Ahearne A."/>
            <person name="Stevens C."/>
            <person name="Dowd S."/>
        </authorList>
    </citation>
    <scope>NUCLEOTIDE SEQUENCE [LARGE SCALE GENOMIC DNA]</scope>
    <source>
        <strain evidence="15 16">WIWO2</strain>
    </source>
</reference>
<keyword evidence="6 15" id="KW-0031">Aminopeptidase</keyword>